<gene>
    <name evidence="3" type="ORF">DesfrDRAFT_0407</name>
</gene>
<organism evidence="3 4">
    <name type="scientific">Solidesulfovibrio fructosivorans JJ]</name>
    <dbReference type="NCBI Taxonomy" id="596151"/>
    <lineage>
        <taxon>Bacteria</taxon>
        <taxon>Pseudomonadati</taxon>
        <taxon>Thermodesulfobacteriota</taxon>
        <taxon>Desulfovibrionia</taxon>
        <taxon>Desulfovibrionales</taxon>
        <taxon>Desulfovibrionaceae</taxon>
        <taxon>Solidesulfovibrio</taxon>
    </lineage>
</organism>
<evidence type="ECO:0000313" key="3">
    <source>
        <dbReference type="EMBL" id="EFL52777.1"/>
    </source>
</evidence>
<evidence type="ECO:0000313" key="4">
    <source>
        <dbReference type="Proteomes" id="UP000006250"/>
    </source>
</evidence>
<evidence type="ECO:0000256" key="1">
    <source>
        <dbReference type="SAM" id="MobiDB-lite"/>
    </source>
</evidence>
<keyword evidence="2" id="KW-0472">Membrane</keyword>
<evidence type="ECO:0000256" key="2">
    <source>
        <dbReference type="SAM" id="Phobius"/>
    </source>
</evidence>
<dbReference type="Proteomes" id="UP000006250">
    <property type="component" value="Unassembled WGS sequence"/>
</dbReference>
<keyword evidence="2" id="KW-1133">Transmembrane helix</keyword>
<name>E1JS08_SOLFR</name>
<dbReference type="eggNOG" id="ENOG502ZBPZ">
    <property type="taxonomic scope" value="Bacteria"/>
</dbReference>
<dbReference type="EMBL" id="AECZ01000002">
    <property type="protein sequence ID" value="EFL52777.1"/>
    <property type="molecule type" value="Genomic_DNA"/>
</dbReference>
<accession>E1JS08</accession>
<protein>
    <submittedName>
        <fullName evidence="3">Uncharacterized protein</fullName>
    </submittedName>
</protein>
<feature type="region of interest" description="Disordered" evidence="1">
    <location>
        <begin position="1"/>
        <end position="26"/>
    </location>
</feature>
<comment type="caution">
    <text evidence="3">The sequence shown here is derived from an EMBL/GenBank/DDBJ whole genome shotgun (WGS) entry which is preliminary data.</text>
</comment>
<keyword evidence="2" id="KW-0812">Transmembrane</keyword>
<keyword evidence="4" id="KW-1185">Reference proteome</keyword>
<proteinExistence type="predicted"/>
<sequence length="194" mass="21356" precursor="true">MARIDPKSRPLSRRGGLTSRARPRHGANHTVMLPATRLFHAAPLPLLVTALFLAAAVFFAAHAHLTARHLAFIPAGLAVSAALLALGDALSRHAESRRVRRMLARHGFDERVFDAMAASRCQRDAALCAAGETGFLAQARAYYHSLGYRWHHLLPDGARRAPWRLFAPRFFKKSFLAFGHARRGRKEPGGPGKT</sequence>
<feature type="transmembrane region" description="Helical" evidence="2">
    <location>
        <begin position="44"/>
        <end position="65"/>
    </location>
</feature>
<reference evidence="3 4" key="1">
    <citation type="submission" date="2010-08" db="EMBL/GenBank/DDBJ databases">
        <title>The draft genome of Desulfovibrio fructosovorans JJ.</title>
        <authorList>
            <consortium name="US DOE Joint Genome Institute (JGI-PGF)"/>
            <person name="Lucas S."/>
            <person name="Copeland A."/>
            <person name="Lapidus A."/>
            <person name="Cheng J.-F."/>
            <person name="Bruce D."/>
            <person name="Goodwin L."/>
            <person name="Pitluck S."/>
            <person name="Land M.L."/>
            <person name="Hauser L."/>
            <person name="Chang Y.-J."/>
            <person name="Jeffries C."/>
            <person name="Wall J.D."/>
            <person name="Stahl D.A."/>
            <person name="Arkin A.P."/>
            <person name="Dehal P."/>
            <person name="Stolyar S.M."/>
            <person name="Hazen T.C."/>
            <person name="Woyke T.J."/>
        </authorList>
    </citation>
    <scope>NUCLEOTIDE SEQUENCE [LARGE SCALE GENOMIC DNA]</scope>
    <source>
        <strain evidence="3 4">JJ</strain>
    </source>
</reference>
<dbReference type="AlphaFoldDB" id="E1JS08"/>
<feature type="transmembrane region" description="Helical" evidence="2">
    <location>
        <begin position="71"/>
        <end position="91"/>
    </location>
</feature>